<dbReference type="AlphaFoldDB" id="A0A8K0C905"/>
<gene>
    <name evidence="1" type="ORF">ILUMI_22990</name>
</gene>
<dbReference type="OrthoDB" id="7475343at2759"/>
<comment type="caution">
    <text evidence="1">The sequence shown here is derived from an EMBL/GenBank/DDBJ whole genome shotgun (WGS) entry which is preliminary data.</text>
</comment>
<name>A0A8K0C905_IGNLU</name>
<dbReference type="PANTHER" id="PTHR10773">
    <property type="entry name" value="DNA-DIRECTED RNA POLYMERASES I, II, AND III SUBUNIT RPABC2"/>
    <property type="match status" value="1"/>
</dbReference>
<proteinExistence type="predicted"/>
<reference evidence="1" key="1">
    <citation type="submission" date="2019-08" db="EMBL/GenBank/DDBJ databases">
        <title>The genome of the North American firefly Photinus pyralis.</title>
        <authorList>
            <consortium name="Photinus pyralis genome working group"/>
            <person name="Fallon T.R."/>
            <person name="Sander Lower S.E."/>
            <person name="Weng J.-K."/>
        </authorList>
    </citation>
    <scope>NUCLEOTIDE SEQUENCE</scope>
    <source>
        <strain evidence="1">TRF0915ILg1</strain>
        <tissue evidence="1">Whole body</tissue>
    </source>
</reference>
<evidence type="ECO:0000313" key="2">
    <source>
        <dbReference type="Proteomes" id="UP000801492"/>
    </source>
</evidence>
<dbReference type="Proteomes" id="UP000801492">
    <property type="component" value="Unassembled WGS sequence"/>
</dbReference>
<evidence type="ECO:0000313" key="1">
    <source>
        <dbReference type="EMBL" id="KAF2883190.1"/>
    </source>
</evidence>
<organism evidence="1 2">
    <name type="scientific">Ignelater luminosus</name>
    <name type="common">Cucubano</name>
    <name type="synonym">Pyrophorus luminosus</name>
    <dbReference type="NCBI Taxonomy" id="2038154"/>
    <lineage>
        <taxon>Eukaryota</taxon>
        <taxon>Metazoa</taxon>
        <taxon>Ecdysozoa</taxon>
        <taxon>Arthropoda</taxon>
        <taxon>Hexapoda</taxon>
        <taxon>Insecta</taxon>
        <taxon>Pterygota</taxon>
        <taxon>Neoptera</taxon>
        <taxon>Endopterygota</taxon>
        <taxon>Coleoptera</taxon>
        <taxon>Polyphaga</taxon>
        <taxon>Elateriformia</taxon>
        <taxon>Elateroidea</taxon>
        <taxon>Elateridae</taxon>
        <taxon>Agrypninae</taxon>
        <taxon>Pyrophorini</taxon>
        <taxon>Ignelater</taxon>
    </lineage>
</organism>
<accession>A0A8K0C905</accession>
<dbReference type="EMBL" id="VTPC01090546">
    <property type="protein sequence ID" value="KAF2883190.1"/>
    <property type="molecule type" value="Genomic_DNA"/>
</dbReference>
<protein>
    <submittedName>
        <fullName evidence="1">Uncharacterized protein</fullName>
    </submittedName>
</protein>
<sequence length="217" mass="25468">MSDNKQSIEVTSRKRARHDESFREAREPCHCKNKCTEKLLDVEKEDIFKNFYNIPTKNEQDVFLQGLIVYKEIKRRRARKDGAQSKTNYFSYNVLVGSDRREVCRDAFFGLHGISSKCVKRIRRLLQGGCILEDQRRQPRSGNALKPSEVMSVIEHISLFPTKQTHCGACEHNYLDAELNVKIMHSLFLEKHPESKVKYEYYNKAFRENFNLSFGRP</sequence>
<dbReference type="PANTHER" id="PTHR10773:SF19">
    <property type="match status" value="1"/>
</dbReference>
<keyword evidence="2" id="KW-1185">Reference proteome</keyword>